<dbReference type="Proteomes" id="UP000008063">
    <property type="component" value="Unassembled WGS sequence"/>
</dbReference>
<dbReference type="InParanoid" id="F8QDK1"/>
<dbReference type="eggNOG" id="ENOG502SJ72">
    <property type="taxonomic scope" value="Eukaryota"/>
</dbReference>
<protein>
    <recommendedName>
        <fullName evidence="1">DUF6589 domain-containing protein</fullName>
    </recommendedName>
</protein>
<dbReference type="HOGENOM" id="CLU_1444296_0_0_1"/>
<sequence length="188" mass="21098">DLFGHFQSLAAHSELPDLQTLENDVCKLHQRYTHAKSFEQAQQQCGPLKGPGEVLIGSEWKPRQGSHSTAKESTQSEKDFVGDGTLACSMLFMQDAIVARELAYSISEGDIGRAYECIKIMLFTFAGSTHTKYATYLLKMICNLELECSPELKDAILSNWLVNLEGLPSKFYGGDFMQEYYNDILQHS</sequence>
<keyword evidence="3" id="KW-1185">Reference proteome</keyword>
<dbReference type="Pfam" id="PF20231">
    <property type="entry name" value="DUF6589"/>
    <property type="match status" value="1"/>
</dbReference>
<gene>
    <name evidence="2" type="ORF">SERLA73DRAFT_63629</name>
</gene>
<dbReference type="OrthoDB" id="2692042at2759"/>
<organism evidence="3">
    <name type="scientific">Serpula lacrymans var. lacrymans (strain S7.3)</name>
    <name type="common">Dry rot fungus</name>
    <dbReference type="NCBI Taxonomy" id="936435"/>
    <lineage>
        <taxon>Eukaryota</taxon>
        <taxon>Fungi</taxon>
        <taxon>Dikarya</taxon>
        <taxon>Basidiomycota</taxon>
        <taxon>Agaricomycotina</taxon>
        <taxon>Agaricomycetes</taxon>
        <taxon>Agaricomycetidae</taxon>
        <taxon>Boletales</taxon>
        <taxon>Coniophorineae</taxon>
        <taxon>Serpulaceae</taxon>
        <taxon>Serpula</taxon>
    </lineage>
</organism>
<dbReference type="EMBL" id="GL945491">
    <property type="protein sequence ID" value="EGN93672.1"/>
    <property type="molecule type" value="Genomic_DNA"/>
</dbReference>
<accession>F8QDK1</accession>
<evidence type="ECO:0000313" key="2">
    <source>
        <dbReference type="EMBL" id="EGN93672.1"/>
    </source>
</evidence>
<dbReference type="AlphaFoldDB" id="F8QDK1"/>
<name>F8QDK1_SERL3</name>
<reference evidence="3" key="1">
    <citation type="journal article" date="2011" name="Science">
        <title>The plant cell wall-decomposing machinery underlies the functional diversity of forest fungi.</title>
        <authorList>
            <person name="Eastwood D.C."/>
            <person name="Floudas D."/>
            <person name="Binder M."/>
            <person name="Majcherczyk A."/>
            <person name="Schneider P."/>
            <person name="Aerts A."/>
            <person name="Asiegbu F.O."/>
            <person name="Baker S.E."/>
            <person name="Barry K."/>
            <person name="Bendiksby M."/>
            <person name="Blumentritt M."/>
            <person name="Coutinho P.M."/>
            <person name="Cullen D."/>
            <person name="de Vries R.P."/>
            <person name="Gathman A."/>
            <person name="Goodell B."/>
            <person name="Henrissat B."/>
            <person name="Ihrmark K."/>
            <person name="Kauserud H."/>
            <person name="Kohler A."/>
            <person name="LaButti K."/>
            <person name="Lapidus A."/>
            <person name="Lavin J.L."/>
            <person name="Lee Y.-H."/>
            <person name="Lindquist E."/>
            <person name="Lilly W."/>
            <person name="Lucas S."/>
            <person name="Morin E."/>
            <person name="Murat C."/>
            <person name="Oguiza J.A."/>
            <person name="Park J."/>
            <person name="Pisabarro A.G."/>
            <person name="Riley R."/>
            <person name="Rosling A."/>
            <person name="Salamov A."/>
            <person name="Schmidt O."/>
            <person name="Schmutz J."/>
            <person name="Skrede I."/>
            <person name="Stenlid J."/>
            <person name="Wiebenga A."/>
            <person name="Xie X."/>
            <person name="Kuees U."/>
            <person name="Hibbett D.S."/>
            <person name="Hoffmeister D."/>
            <person name="Hoegberg N."/>
            <person name="Martin F."/>
            <person name="Grigoriev I.V."/>
            <person name="Watkinson S.C."/>
        </authorList>
    </citation>
    <scope>NUCLEOTIDE SEQUENCE [LARGE SCALE GENOMIC DNA]</scope>
    <source>
        <strain evidence="3">strain S7.3</strain>
    </source>
</reference>
<proteinExistence type="predicted"/>
<dbReference type="STRING" id="936435.F8QDK1"/>
<feature type="non-terminal residue" evidence="2">
    <location>
        <position position="1"/>
    </location>
</feature>
<dbReference type="InterPro" id="IPR046496">
    <property type="entry name" value="DUF6589"/>
</dbReference>
<feature type="domain" description="DUF6589" evidence="1">
    <location>
        <begin position="6"/>
        <end position="186"/>
    </location>
</feature>
<evidence type="ECO:0000259" key="1">
    <source>
        <dbReference type="Pfam" id="PF20231"/>
    </source>
</evidence>
<evidence type="ECO:0000313" key="3">
    <source>
        <dbReference type="Proteomes" id="UP000008063"/>
    </source>
</evidence>